<dbReference type="SUPFAM" id="SSF82185">
    <property type="entry name" value="Histone H3 K4-specific methyltransferase SET7/9 N-terminal domain"/>
    <property type="match status" value="1"/>
</dbReference>
<dbReference type="EMBL" id="VDCS01000016">
    <property type="protein sequence ID" value="TNJ41908.1"/>
    <property type="molecule type" value="Genomic_DNA"/>
</dbReference>
<dbReference type="PANTHER" id="PTHR23084:SF263">
    <property type="entry name" value="MORN REPEAT-CONTAINING PROTEIN 1"/>
    <property type="match status" value="1"/>
</dbReference>
<gene>
    <name evidence="4" type="ORF">FGF67_15225</name>
</gene>
<sequence>MKAKLLFFSFFILTSFLCIAQSETPTVVPAESGMTEEERRAHNARLKMQSEEVKREVEAYKIAEKEKTAKYWEEIERRTKEAEDAETKIYLTNMDELELSNFEVQMAMHEALKKTNFYSYRYSGISEADSYNMVQQDVQMETSSKQLENSLNALGKSILDGIERKRLEKEAKEREQSNARRSYKENFSQKMKEIDKQNDIFNTAFSKNLDINFPVSSNVVALKKRILAVSAGYQDIYYTSTLRYDYMIVHQTIQRAYFKGNTLILEVNQEIVKTSLDHDEISPIKHTVSSIMTLDFDTNIESIKRKIFWKNSTTIASGNYLPSYKFRNETKKVKAANRRYTLPHKLTFSLGMYNGFQSKLVSAIWSLKQEFSRLAMEDASASFKNNNDAYTQRINNIKENITYLSNNAVAVYYYKKLPQKGQSPNQYDEINVLILFSDNRYIRLSLADEDDTKLFTSNKIFNNNWVNPPTLSQKVSVKIGGVKQKFVESTDKNYLIGGSTGKDLLLTGSHNRTFNQRVYELLEFGTPIKELAGNSKIKEEIYETITNPRIEVGKYEIVFNEQDINNALVTNKLQAHPINAQPSDRIGEPDFQIKLRDLKTGYFIPSTLVTYNYKDRVKVAYETPTLKYKYKALHYTPVSESKEYTVHLVRSKLPSYRLIKFNDLESFYEVSNNLHEHGISPNNLLNVYNSMTHSGNNAGKVFTGLANEEQLTSYVKQWLESINNSYYATERPGILDDVSKKYDDGSLYVGTVNRYLQKHGQGKKTYADGDVYEGEWQENYKSGFGIYTWPDGKVYTGEWKDDKRNGHGSFTWLSGQIYSGEWKDGKYNGQGKMSYANGDVYEGEWKNGLREGQGQFTRLDGFNYDGEWQADKQHGKGMLEEKGIISESSWDHGKMITQNQIYEIARFNGDLTFVDWVLEELNKLELHVEKGYEEALFIFKINKEGKLVIDKAQTFCHDCDVNIIEGEITVSLHNSLETLLSLSPAWIPAKLHGVAYEEIHFIDAVIKGDKITIQHDLKKP</sequence>
<organism evidence="4 5">
    <name type="scientific">Allotamlana fucoidanivorans</name>
    <dbReference type="NCBI Taxonomy" id="2583814"/>
    <lineage>
        <taxon>Bacteria</taxon>
        <taxon>Pseudomonadati</taxon>
        <taxon>Bacteroidota</taxon>
        <taxon>Flavobacteriia</taxon>
        <taxon>Flavobacteriales</taxon>
        <taxon>Flavobacteriaceae</taxon>
        <taxon>Allotamlana</taxon>
    </lineage>
</organism>
<name>A0A5C4SED8_9FLAO</name>
<evidence type="ECO:0000313" key="5">
    <source>
        <dbReference type="Proteomes" id="UP000308713"/>
    </source>
</evidence>
<feature type="chain" id="PRO_5022897825" evidence="3">
    <location>
        <begin position="21"/>
        <end position="1020"/>
    </location>
</feature>
<feature type="coiled-coil region" evidence="2">
    <location>
        <begin position="34"/>
        <end position="66"/>
    </location>
</feature>
<evidence type="ECO:0000256" key="2">
    <source>
        <dbReference type="SAM" id="Coils"/>
    </source>
</evidence>
<keyword evidence="1" id="KW-0677">Repeat</keyword>
<comment type="caution">
    <text evidence="4">The sequence shown here is derived from an EMBL/GenBank/DDBJ whole genome shotgun (WGS) entry which is preliminary data.</text>
</comment>
<dbReference type="Pfam" id="PF02493">
    <property type="entry name" value="MORN"/>
    <property type="match status" value="6"/>
</dbReference>
<keyword evidence="5" id="KW-1185">Reference proteome</keyword>
<keyword evidence="2" id="KW-0175">Coiled coil</keyword>
<reference evidence="4 5" key="1">
    <citation type="submission" date="2019-05" db="EMBL/GenBank/DDBJ databases">
        <title>Tamlana fucoidanivorans sp. nov., isolated from the surface of algae collected from Fujian province in China.</title>
        <authorList>
            <person name="Li J."/>
        </authorList>
    </citation>
    <scope>NUCLEOTIDE SEQUENCE [LARGE SCALE GENOMIC DNA]</scope>
    <source>
        <strain evidence="4 5">CW2-9</strain>
    </source>
</reference>
<feature type="signal peptide" evidence="3">
    <location>
        <begin position="1"/>
        <end position="20"/>
    </location>
</feature>
<dbReference type="Proteomes" id="UP000308713">
    <property type="component" value="Unassembled WGS sequence"/>
</dbReference>
<dbReference type="PANTHER" id="PTHR23084">
    <property type="entry name" value="PHOSPHATIDYLINOSITOL-4-PHOSPHATE 5-KINASE RELATED"/>
    <property type="match status" value="1"/>
</dbReference>
<dbReference type="RefSeq" id="WP_139698618.1">
    <property type="nucleotide sequence ID" value="NZ_CP074074.1"/>
</dbReference>
<evidence type="ECO:0000256" key="1">
    <source>
        <dbReference type="ARBA" id="ARBA00022737"/>
    </source>
</evidence>
<dbReference type="AlphaFoldDB" id="A0A5C4SED8"/>
<evidence type="ECO:0000256" key="3">
    <source>
        <dbReference type="SAM" id="SignalP"/>
    </source>
</evidence>
<protein>
    <submittedName>
        <fullName evidence="4">Uncharacterized protein</fullName>
    </submittedName>
</protein>
<accession>A0A5C4SED8</accession>
<evidence type="ECO:0000313" key="4">
    <source>
        <dbReference type="EMBL" id="TNJ41908.1"/>
    </source>
</evidence>
<dbReference type="SMART" id="SM00698">
    <property type="entry name" value="MORN"/>
    <property type="match status" value="6"/>
</dbReference>
<proteinExistence type="predicted"/>
<dbReference type="OrthoDB" id="977972at2"/>
<dbReference type="InterPro" id="IPR003409">
    <property type="entry name" value="MORN"/>
</dbReference>
<keyword evidence="3" id="KW-0732">Signal</keyword>
<dbReference type="Gene3D" id="2.20.110.10">
    <property type="entry name" value="Histone H3 K4-specific methyltransferase SET7/9 N-terminal domain"/>
    <property type="match status" value="3"/>
</dbReference>